<dbReference type="Proteomes" id="UP001152607">
    <property type="component" value="Unassembled WGS sequence"/>
</dbReference>
<evidence type="ECO:0000313" key="2">
    <source>
        <dbReference type="Proteomes" id="UP001152607"/>
    </source>
</evidence>
<dbReference type="EMBL" id="CAOQHR010000012">
    <property type="protein sequence ID" value="CAI6341407.1"/>
    <property type="molecule type" value="Genomic_DNA"/>
</dbReference>
<proteinExistence type="predicted"/>
<dbReference type="AlphaFoldDB" id="A0A9W4XZ55"/>
<organism evidence="1 2">
    <name type="scientific">Periconia digitata</name>
    <dbReference type="NCBI Taxonomy" id="1303443"/>
    <lineage>
        <taxon>Eukaryota</taxon>
        <taxon>Fungi</taxon>
        <taxon>Dikarya</taxon>
        <taxon>Ascomycota</taxon>
        <taxon>Pezizomycotina</taxon>
        <taxon>Dothideomycetes</taxon>
        <taxon>Pleosporomycetidae</taxon>
        <taxon>Pleosporales</taxon>
        <taxon>Massarineae</taxon>
        <taxon>Periconiaceae</taxon>
        <taxon>Periconia</taxon>
    </lineage>
</organism>
<accession>A0A9W4XZ55</accession>
<sequence length="51" mass="6094">MHFWIAVANALNDMWSDIKYICCAWLRRDKVRLASLRAKSQKRSYQLDIAH</sequence>
<gene>
    <name evidence="1" type="ORF">PDIGIT_LOCUS14604</name>
</gene>
<evidence type="ECO:0000313" key="1">
    <source>
        <dbReference type="EMBL" id="CAI6341407.1"/>
    </source>
</evidence>
<name>A0A9W4XZ55_9PLEO</name>
<keyword evidence="2" id="KW-1185">Reference proteome</keyword>
<reference evidence="1" key="1">
    <citation type="submission" date="2023-01" db="EMBL/GenBank/DDBJ databases">
        <authorList>
            <person name="Van Ghelder C."/>
            <person name="Rancurel C."/>
        </authorList>
    </citation>
    <scope>NUCLEOTIDE SEQUENCE</scope>
    <source>
        <strain evidence="1">CNCM I-4278</strain>
    </source>
</reference>
<comment type="caution">
    <text evidence="1">The sequence shown here is derived from an EMBL/GenBank/DDBJ whole genome shotgun (WGS) entry which is preliminary data.</text>
</comment>
<protein>
    <submittedName>
        <fullName evidence="1">Uncharacterized protein</fullName>
    </submittedName>
</protein>